<evidence type="ECO:0000313" key="1">
    <source>
        <dbReference type="EMBL" id="KAK5780318.1"/>
    </source>
</evidence>
<evidence type="ECO:0000313" key="2">
    <source>
        <dbReference type="Proteomes" id="UP001306508"/>
    </source>
</evidence>
<accession>A0AAN7WN83</accession>
<keyword evidence="2" id="KW-1185">Reference proteome</keyword>
<comment type="caution">
    <text evidence="1">The sequence shown here is derived from an EMBL/GenBank/DDBJ whole genome shotgun (WGS) entry which is preliminary data.</text>
</comment>
<organism evidence="1 2">
    <name type="scientific">Arxiozyma heterogenica</name>
    <dbReference type="NCBI Taxonomy" id="278026"/>
    <lineage>
        <taxon>Eukaryota</taxon>
        <taxon>Fungi</taxon>
        <taxon>Dikarya</taxon>
        <taxon>Ascomycota</taxon>
        <taxon>Saccharomycotina</taxon>
        <taxon>Saccharomycetes</taxon>
        <taxon>Saccharomycetales</taxon>
        <taxon>Saccharomycetaceae</taxon>
        <taxon>Arxiozyma</taxon>
    </lineage>
</organism>
<dbReference type="Proteomes" id="UP001306508">
    <property type="component" value="Unassembled WGS sequence"/>
</dbReference>
<sequence>MNSVQSGDETNNWLLDAYLKTLERQIATKEDFLRQALDTIKLLKDQKLKDPRFKEIKPINDKVWKSLLKRSLIFPERSDPIGLSLANCSNLTRKETSESYLDYLNDYKSILEESSTNQKAINSNLLKLINAFKENSDISSAFIVSPQTITNEVLKEQNNKYWEDLKHIVQKNLFHSKTQLSDEDTDTVMSLFQRLINLNDQTPLTVNSFQVNEYTKELYRILLSGDLINVAESKNYGYSEDREVTLINFAEDI</sequence>
<dbReference type="AlphaFoldDB" id="A0AAN7WN83"/>
<reference evidence="2" key="1">
    <citation type="submission" date="2023-07" db="EMBL/GenBank/DDBJ databases">
        <title>A draft genome of Kazachstania heterogenica Y-27499.</title>
        <authorList>
            <person name="Donic C."/>
            <person name="Kralova J.S."/>
            <person name="Fidel L."/>
            <person name="Ben-Dor S."/>
            <person name="Jung S."/>
        </authorList>
    </citation>
    <scope>NUCLEOTIDE SEQUENCE [LARGE SCALE GENOMIC DNA]</scope>
    <source>
        <strain evidence="2">Y27499</strain>
    </source>
</reference>
<dbReference type="EMBL" id="JAWIZZ010000041">
    <property type="protein sequence ID" value="KAK5780318.1"/>
    <property type="molecule type" value="Genomic_DNA"/>
</dbReference>
<proteinExistence type="predicted"/>
<protein>
    <submittedName>
        <fullName evidence="1">Uncharacterized protein</fullName>
    </submittedName>
</protein>
<name>A0AAN7WN83_9SACH</name>
<gene>
    <name evidence="1" type="ORF">RI543_002073</name>
</gene>